<comment type="caution">
    <text evidence="2">The sequence shown here is derived from an EMBL/GenBank/DDBJ whole genome shotgun (WGS) entry which is preliminary data.</text>
</comment>
<dbReference type="EMBL" id="JAKOGI010000922">
    <property type="protein sequence ID" value="KAJ8429207.1"/>
    <property type="molecule type" value="Genomic_DNA"/>
</dbReference>
<name>A0A9Q1Q483_9CARY</name>
<protein>
    <submittedName>
        <fullName evidence="2">Uncharacterized protein</fullName>
    </submittedName>
</protein>
<gene>
    <name evidence="2" type="ORF">Cgig2_012335</name>
</gene>
<dbReference type="Proteomes" id="UP001153076">
    <property type="component" value="Unassembled WGS sequence"/>
</dbReference>
<accession>A0A9Q1Q483</accession>
<evidence type="ECO:0000313" key="3">
    <source>
        <dbReference type="Proteomes" id="UP001153076"/>
    </source>
</evidence>
<keyword evidence="3" id="KW-1185">Reference proteome</keyword>
<reference evidence="2" key="1">
    <citation type="submission" date="2022-04" db="EMBL/GenBank/DDBJ databases">
        <title>Carnegiea gigantea Genome sequencing and assembly v2.</title>
        <authorList>
            <person name="Copetti D."/>
            <person name="Sanderson M.J."/>
            <person name="Burquez A."/>
            <person name="Wojciechowski M.F."/>
        </authorList>
    </citation>
    <scope>NUCLEOTIDE SEQUENCE</scope>
    <source>
        <strain evidence="2">SGP5-SGP5p</strain>
        <tissue evidence="2">Aerial part</tissue>
    </source>
</reference>
<evidence type="ECO:0000256" key="1">
    <source>
        <dbReference type="SAM" id="MobiDB-lite"/>
    </source>
</evidence>
<evidence type="ECO:0000313" key="2">
    <source>
        <dbReference type="EMBL" id="KAJ8429207.1"/>
    </source>
</evidence>
<organism evidence="2 3">
    <name type="scientific">Carnegiea gigantea</name>
    <dbReference type="NCBI Taxonomy" id="171969"/>
    <lineage>
        <taxon>Eukaryota</taxon>
        <taxon>Viridiplantae</taxon>
        <taxon>Streptophyta</taxon>
        <taxon>Embryophyta</taxon>
        <taxon>Tracheophyta</taxon>
        <taxon>Spermatophyta</taxon>
        <taxon>Magnoliopsida</taxon>
        <taxon>eudicotyledons</taxon>
        <taxon>Gunneridae</taxon>
        <taxon>Pentapetalae</taxon>
        <taxon>Caryophyllales</taxon>
        <taxon>Cactineae</taxon>
        <taxon>Cactaceae</taxon>
        <taxon>Cactoideae</taxon>
        <taxon>Echinocereeae</taxon>
        <taxon>Carnegiea</taxon>
    </lineage>
</organism>
<dbReference type="AlphaFoldDB" id="A0A9Q1Q483"/>
<sequence>MVINDATKLRLIRRVTGESLMLDLRKLRWDIIEAWLLSIEDKLKDAQVSSPGGDGSRFRREGKNKEMVHFSNFTSTEMAAEYTSAQHPRPLPKDHLILCLSFDLGVATQYAQDSNTFEMVWTIYYAMVHWGPFEFWFENVEYRLREARVLCAVNPPADLVSSSGPVEVSGLGDAPPVSSDEE</sequence>
<feature type="region of interest" description="Disordered" evidence="1">
    <location>
        <begin position="162"/>
        <end position="182"/>
    </location>
</feature>
<proteinExistence type="predicted"/>